<feature type="transmembrane region" description="Helical" evidence="19">
    <location>
        <begin position="225"/>
        <end position="246"/>
    </location>
</feature>
<gene>
    <name evidence="19 20" type="primary">cobS</name>
    <name evidence="20" type="ORF">DYP60_07790</name>
</gene>
<dbReference type="HAMAP" id="MF_00719">
    <property type="entry name" value="CobS"/>
    <property type="match status" value="1"/>
</dbReference>
<dbReference type="AlphaFoldDB" id="A0A372MG30"/>
<organism evidence="20 21">
    <name type="scientific">Sphaerochaeta halotolerans</name>
    <dbReference type="NCBI Taxonomy" id="2293840"/>
    <lineage>
        <taxon>Bacteria</taxon>
        <taxon>Pseudomonadati</taxon>
        <taxon>Spirochaetota</taxon>
        <taxon>Spirochaetia</taxon>
        <taxon>Spirochaetales</taxon>
        <taxon>Sphaerochaetaceae</taxon>
        <taxon>Sphaerochaeta</taxon>
    </lineage>
</organism>
<evidence type="ECO:0000256" key="18">
    <source>
        <dbReference type="ARBA" id="ARBA00049504"/>
    </source>
</evidence>
<evidence type="ECO:0000256" key="16">
    <source>
        <dbReference type="ARBA" id="ARBA00032853"/>
    </source>
</evidence>
<protein>
    <recommendedName>
        <fullName evidence="6 19">Adenosylcobinamide-GDP ribazoletransferase</fullName>
        <ecNumber evidence="5 19">2.7.8.26</ecNumber>
    </recommendedName>
    <alternativeName>
        <fullName evidence="16 19">Cobalamin synthase</fullName>
    </alternativeName>
    <alternativeName>
        <fullName evidence="15 19">Cobalamin-5'-phosphate synthase</fullName>
    </alternativeName>
</protein>
<keyword evidence="9 19" id="KW-0808">Transferase</keyword>
<evidence type="ECO:0000256" key="6">
    <source>
        <dbReference type="ARBA" id="ARBA00015850"/>
    </source>
</evidence>
<evidence type="ECO:0000256" key="13">
    <source>
        <dbReference type="ARBA" id="ARBA00023136"/>
    </source>
</evidence>
<evidence type="ECO:0000256" key="2">
    <source>
        <dbReference type="ARBA" id="ARBA00004651"/>
    </source>
</evidence>
<evidence type="ECO:0000256" key="10">
    <source>
        <dbReference type="ARBA" id="ARBA00022692"/>
    </source>
</evidence>
<comment type="cofactor">
    <cofactor evidence="1 19">
        <name>Mg(2+)</name>
        <dbReference type="ChEBI" id="CHEBI:18420"/>
    </cofactor>
</comment>
<evidence type="ECO:0000256" key="14">
    <source>
        <dbReference type="ARBA" id="ARBA00025228"/>
    </source>
</evidence>
<dbReference type="PANTHER" id="PTHR34148">
    <property type="entry name" value="ADENOSYLCOBINAMIDE-GDP RIBAZOLETRANSFERASE"/>
    <property type="match status" value="1"/>
</dbReference>
<evidence type="ECO:0000256" key="4">
    <source>
        <dbReference type="ARBA" id="ARBA00010561"/>
    </source>
</evidence>
<evidence type="ECO:0000256" key="1">
    <source>
        <dbReference type="ARBA" id="ARBA00001946"/>
    </source>
</evidence>
<dbReference type="Pfam" id="PF02654">
    <property type="entry name" value="CobS"/>
    <property type="match status" value="1"/>
</dbReference>
<keyword evidence="10 19" id="KW-0812">Transmembrane</keyword>
<keyword evidence="13 19" id="KW-0472">Membrane</keyword>
<keyword evidence="11 19" id="KW-0460">Magnesium</keyword>
<proteinExistence type="inferred from homology"/>
<name>A0A372MG30_9SPIR</name>
<dbReference type="NCBIfam" id="TIGR00317">
    <property type="entry name" value="cobS"/>
    <property type="match status" value="1"/>
</dbReference>
<evidence type="ECO:0000256" key="8">
    <source>
        <dbReference type="ARBA" id="ARBA00022573"/>
    </source>
</evidence>
<evidence type="ECO:0000256" key="19">
    <source>
        <dbReference type="HAMAP-Rule" id="MF_00719"/>
    </source>
</evidence>
<dbReference type="GO" id="GO:0051073">
    <property type="term" value="F:adenosylcobinamide-GDP ribazoletransferase activity"/>
    <property type="evidence" value="ECO:0007669"/>
    <property type="project" value="UniProtKB-UniRule"/>
</dbReference>
<feature type="transmembrane region" description="Helical" evidence="19">
    <location>
        <begin position="31"/>
        <end position="52"/>
    </location>
</feature>
<comment type="function">
    <text evidence="14 19">Joins adenosylcobinamide-GDP and alpha-ribazole to generate adenosylcobalamin (Ado-cobalamin). Also synthesizes adenosylcobalamin 5'-phosphate from adenosylcobinamide-GDP and alpha-ribazole 5'-phosphate.</text>
</comment>
<dbReference type="EC" id="2.7.8.26" evidence="5 19"/>
<dbReference type="GO" id="GO:0008818">
    <property type="term" value="F:cobalamin 5'-phosphate synthase activity"/>
    <property type="evidence" value="ECO:0007669"/>
    <property type="project" value="UniProtKB-UniRule"/>
</dbReference>
<evidence type="ECO:0000313" key="21">
    <source>
        <dbReference type="Proteomes" id="UP000264002"/>
    </source>
</evidence>
<dbReference type="EMBL" id="QUWK01000007">
    <property type="protein sequence ID" value="RFU94747.1"/>
    <property type="molecule type" value="Genomic_DNA"/>
</dbReference>
<dbReference type="OrthoDB" id="9794626at2"/>
<evidence type="ECO:0000256" key="12">
    <source>
        <dbReference type="ARBA" id="ARBA00022989"/>
    </source>
</evidence>
<comment type="pathway">
    <text evidence="3 19">Cofactor biosynthesis; adenosylcobalamin biosynthesis; adenosylcobalamin from cob(II)yrinate a,c-diamide: step 7/7.</text>
</comment>
<evidence type="ECO:0000256" key="9">
    <source>
        <dbReference type="ARBA" id="ARBA00022679"/>
    </source>
</evidence>
<dbReference type="RefSeq" id="WP_117330444.1">
    <property type="nucleotide sequence ID" value="NZ_QUWK01000007.1"/>
</dbReference>
<evidence type="ECO:0000256" key="17">
    <source>
        <dbReference type="ARBA" id="ARBA00048623"/>
    </source>
</evidence>
<comment type="similarity">
    <text evidence="4 19">Belongs to the CobS family.</text>
</comment>
<feature type="transmembrane region" description="Helical" evidence="19">
    <location>
        <begin position="102"/>
        <end position="121"/>
    </location>
</feature>
<evidence type="ECO:0000256" key="15">
    <source>
        <dbReference type="ARBA" id="ARBA00032605"/>
    </source>
</evidence>
<keyword evidence="8 19" id="KW-0169">Cobalamin biosynthesis</keyword>
<dbReference type="UniPathway" id="UPA00148">
    <property type="reaction ID" value="UER00238"/>
</dbReference>
<sequence length="252" mass="27409">MITLGLGGALRTLTRFPLPYRTLEKEQRILFWFPFVGALFGLFFVGASYLPFSAQIRSALILALSAYLSRGFHLDGLCDFADGLGGGWNKERSLAIMKDSNSGAFALITLFCVLLIQYASLQQLVDIPLALLLVPMLGRLNQVIAASLMPYAREGEGTASLLVRSAKPYHIVLPLLQVVIILVLLFLYSHEYAFNALIAFLLSLCTGMLVLLISRKRLGGVTGDVLGAVEVLTETAAMLGFLLPLATQAISR</sequence>
<reference evidence="20 21" key="2">
    <citation type="submission" date="2018-09" db="EMBL/GenBank/DDBJ databases">
        <title>Genome of Sphaerochaeta halotolerans strain 4-11.</title>
        <authorList>
            <person name="Nazina T.N."/>
            <person name="Sokolova D.S."/>
        </authorList>
    </citation>
    <scope>NUCLEOTIDE SEQUENCE [LARGE SCALE GENOMIC DNA]</scope>
    <source>
        <strain evidence="20 21">4-11</strain>
    </source>
</reference>
<comment type="subcellular location">
    <subcellularLocation>
        <location evidence="2 19">Cell membrane</location>
        <topology evidence="2 19">Multi-pass membrane protein</topology>
    </subcellularLocation>
</comment>
<keyword evidence="12 19" id="KW-1133">Transmembrane helix</keyword>
<accession>A0A372MG30</accession>
<comment type="caution">
    <text evidence="20">The sequence shown here is derived from an EMBL/GenBank/DDBJ whole genome shotgun (WGS) entry which is preliminary data.</text>
</comment>
<dbReference type="InterPro" id="IPR003805">
    <property type="entry name" value="CobS"/>
</dbReference>
<evidence type="ECO:0000256" key="11">
    <source>
        <dbReference type="ARBA" id="ARBA00022842"/>
    </source>
</evidence>
<feature type="transmembrane region" description="Helical" evidence="19">
    <location>
        <begin position="169"/>
        <end position="188"/>
    </location>
</feature>
<feature type="transmembrane region" description="Helical" evidence="19">
    <location>
        <begin position="194"/>
        <end position="213"/>
    </location>
</feature>
<reference evidence="21" key="1">
    <citation type="submission" date="2018-08" db="EMBL/GenBank/DDBJ databases">
        <authorList>
            <person name="Grouzdev D.S."/>
            <person name="Krutkina M.S."/>
        </authorList>
    </citation>
    <scope>NUCLEOTIDE SEQUENCE [LARGE SCALE GENOMIC DNA]</scope>
    <source>
        <strain evidence="21">4-11</strain>
    </source>
</reference>
<dbReference type="Proteomes" id="UP000264002">
    <property type="component" value="Unassembled WGS sequence"/>
</dbReference>
<comment type="catalytic activity">
    <reaction evidence="18 19">
        <text>alpha-ribazole 5'-phosphate + adenosylcob(III)inamide-GDP = adenosylcob(III)alamin 5'-phosphate + GMP + H(+)</text>
        <dbReference type="Rhea" id="RHEA:23560"/>
        <dbReference type="ChEBI" id="CHEBI:15378"/>
        <dbReference type="ChEBI" id="CHEBI:57918"/>
        <dbReference type="ChEBI" id="CHEBI:58115"/>
        <dbReference type="ChEBI" id="CHEBI:60487"/>
        <dbReference type="ChEBI" id="CHEBI:60493"/>
        <dbReference type="EC" id="2.7.8.26"/>
    </reaction>
</comment>
<evidence type="ECO:0000256" key="7">
    <source>
        <dbReference type="ARBA" id="ARBA00022475"/>
    </source>
</evidence>
<keyword evidence="7 19" id="KW-1003">Cell membrane</keyword>
<comment type="catalytic activity">
    <reaction evidence="17 19">
        <text>alpha-ribazole + adenosylcob(III)inamide-GDP = adenosylcob(III)alamin + GMP + H(+)</text>
        <dbReference type="Rhea" id="RHEA:16049"/>
        <dbReference type="ChEBI" id="CHEBI:10329"/>
        <dbReference type="ChEBI" id="CHEBI:15378"/>
        <dbReference type="ChEBI" id="CHEBI:18408"/>
        <dbReference type="ChEBI" id="CHEBI:58115"/>
        <dbReference type="ChEBI" id="CHEBI:60487"/>
        <dbReference type="EC" id="2.7.8.26"/>
    </reaction>
</comment>
<evidence type="ECO:0000256" key="5">
    <source>
        <dbReference type="ARBA" id="ARBA00013200"/>
    </source>
</evidence>
<evidence type="ECO:0000256" key="3">
    <source>
        <dbReference type="ARBA" id="ARBA00004663"/>
    </source>
</evidence>
<dbReference type="GO" id="GO:0009236">
    <property type="term" value="P:cobalamin biosynthetic process"/>
    <property type="evidence" value="ECO:0007669"/>
    <property type="project" value="UniProtKB-UniRule"/>
</dbReference>
<dbReference type="PANTHER" id="PTHR34148:SF1">
    <property type="entry name" value="ADENOSYLCOBINAMIDE-GDP RIBAZOLETRANSFERASE"/>
    <property type="match status" value="1"/>
</dbReference>
<keyword evidence="21" id="KW-1185">Reference proteome</keyword>
<dbReference type="GO" id="GO:0005886">
    <property type="term" value="C:plasma membrane"/>
    <property type="evidence" value="ECO:0007669"/>
    <property type="project" value="UniProtKB-SubCell"/>
</dbReference>
<evidence type="ECO:0000313" key="20">
    <source>
        <dbReference type="EMBL" id="RFU94747.1"/>
    </source>
</evidence>